<dbReference type="PANTHER" id="PTHR12318:SF0">
    <property type="entry name" value="ACYL-COENZYME A DIPHOSPHATASE NUDT19"/>
    <property type="match status" value="1"/>
</dbReference>
<evidence type="ECO:0000256" key="4">
    <source>
        <dbReference type="ARBA" id="ARBA00022723"/>
    </source>
</evidence>
<sequence length="359" mass="41390">MRKYEKHWRDSASLIVVARNRNNARDHHGYNYKVLAFKRTENTSFLPNHIVFPGGSFDSQDDSPEWLRMFAGQKIPPDALQSVTAVSGPRPYIFHTTAGDRLDRNISVRLCALRECFEELGVLLVANRQAQETGYSLAKREFDVPSWQSDVHDGRKRFLELYEKLNETPDLWALYEWSTWITPTHFRRKRFETAFFLAALNEAPDVFPERCEVEEHMWKSPRELLSAHSEGELWLAPPQAYELQRLSHVHDIDALVAFARTRRDKGTTPFCPVGYNASDGYFGVLPGDELYPDDFDFITNDSEQMNRYIELTMEELRQSARKLHRVEYRGLHSQTYLQNGPAADGHLHVLGSGGGLSKL</sequence>
<dbReference type="Gene3D" id="3.90.79.10">
    <property type="entry name" value="Nucleoside Triphosphate Pyrophosphohydrolase"/>
    <property type="match status" value="1"/>
</dbReference>
<reference evidence="9" key="2">
    <citation type="submission" date="2020-05" db="UniProtKB">
        <authorList>
            <consortium name="EnsemblMetazoa"/>
        </authorList>
    </citation>
    <scope>IDENTIFICATION</scope>
    <source>
        <strain evidence="9">WRAIR2</strain>
    </source>
</reference>
<dbReference type="Proteomes" id="UP000075884">
    <property type="component" value="Unassembled WGS sequence"/>
</dbReference>
<evidence type="ECO:0000256" key="6">
    <source>
        <dbReference type="ARBA" id="ARBA00022842"/>
    </source>
</evidence>
<accession>A0A182NAU4</accession>
<dbReference type="VEuPathDB" id="VectorBase:ADIR004770"/>
<evidence type="ECO:0000256" key="7">
    <source>
        <dbReference type="ARBA" id="ARBA00023211"/>
    </source>
</evidence>
<dbReference type="PANTHER" id="PTHR12318">
    <property type="entry name" value="TESTOSTERONE-REGULATED PROTEIN RP2"/>
    <property type="match status" value="1"/>
</dbReference>
<keyword evidence="6" id="KW-0460">Magnesium</keyword>
<evidence type="ECO:0000256" key="2">
    <source>
        <dbReference type="ARBA" id="ARBA00001946"/>
    </source>
</evidence>
<feature type="domain" description="Nudix hydrolase" evidence="8">
    <location>
        <begin position="7"/>
        <end position="241"/>
    </location>
</feature>
<keyword evidence="10" id="KW-1185">Reference proteome</keyword>
<keyword evidence="7" id="KW-0464">Manganese</keyword>
<dbReference type="STRING" id="7168.A0A182NAU4"/>
<proteinExistence type="inferred from homology"/>
<keyword evidence="4" id="KW-0479">Metal-binding</keyword>
<protein>
    <recommendedName>
        <fullName evidence="8">Nudix hydrolase domain-containing protein</fullName>
    </recommendedName>
</protein>
<evidence type="ECO:0000256" key="1">
    <source>
        <dbReference type="ARBA" id="ARBA00001936"/>
    </source>
</evidence>
<dbReference type="EnsemblMetazoa" id="ADIR004770-RA">
    <property type="protein sequence ID" value="ADIR004770-PA"/>
    <property type="gene ID" value="ADIR004770"/>
</dbReference>
<dbReference type="InterPro" id="IPR000086">
    <property type="entry name" value="NUDIX_hydrolase_dom"/>
</dbReference>
<comment type="cofactor">
    <cofactor evidence="1">
        <name>Mn(2+)</name>
        <dbReference type="ChEBI" id="CHEBI:29035"/>
    </cofactor>
</comment>
<organism evidence="9 10">
    <name type="scientific">Anopheles dirus</name>
    <dbReference type="NCBI Taxonomy" id="7168"/>
    <lineage>
        <taxon>Eukaryota</taxon>
        <taxon>Metazoa</taxon>
        <taxon>Ecdysozoa</taxon>
        <taxon>Arthropoda</taxon>
        <taxon>Hexapoda</taxon>
        <taxon>Insecta</taxon>
        <taxon>Pterygota</taxon>
        <taxon>Neoptera</taxon>
        <taxon>Endopterygota</taxon>
        <taxon>Diptera</taxon>
        <taxon>Nematocera</taxon>
        <taxon>Culicoidea</taxon>
        <taxon>Culicidae</taxon>
        <taxon>Anophelinae</taxon>
        <taxon>Anopheles</taxon>
    </lineage>
</organism>
<comment type="similarity">
    <text evidence="3">Belongs to the Nudix hydrolase family.</text>
</comment>
<dbReference type="PROSITE" id="PS51462">
    <property type="entry name" value="NUDIX"/>
    <property type="match status" value="1"/>
</dbReference>
<evidence type="ECO:0000313" key="9">
    <source>
        <dbReference type="EnsemblMetazoa" id="ADIR004770-PA"/>
    </source>
</evidence>
<dbReference type="GO" id="GO:0016818">
    <property type="term" value="F:hydrolase activity, acting on acid anhydrides, in phosphorus-containing anhydrides"/>
    <property type="evidence" value="ECO:0007669"/>
    <property type="project" value="InterPro"/>
</dbReference>
<keyword evidence="5" id="KW-0378">Hydrolase</keyword>
<reference evidence="10" key="1">
    <citation type="submission" date="2013-03" db="EMBL/GenBank/DDBJ databases">
        <title>The Genome Sequence of Anopheles dirus WRAIR2.</title>
        <authorList>
            <consortium name="The Broad Institute Genomics Platform"/>
            <person name="Neafsey D.E."/>
            <person name="Walton C."/>
            <person name="Walker B."/>
            <person name="Young S.K."/>
            <person name="Zeng Q."/>
            <person name="Gargeya S."/>
            <person name="Fitzgerald M."/>
            <person name="Haas B."/>
            <person name="Abouelleil A."/>
            <person name="Allen A.W."/>
            <person name="Alvarado L."/>
            <person name="Arachchi H.M."/>
            <person name="Berlin A.M."/>
            <person name="Chapman S.B."/>
            <person name="Gainer-Dewar J."/>
            <person name="Goldberg J."/>
            <person name="Griggs A."/>
            <person name="Gujja S."/>
            <person name="Hansen M."/>
            <person name="Howarth C."/>
            <person name="Imamovic A."/>
            <person name="Ireland A."/>
            <person name="Larimer J."/>
            <person name="McCowan C."/>
            <person name="Murphy C."/>
            <person name="Pearson M."/>
            <person name="Poon T.W."/>
            <person name="Priest M."/>
            <person name="Roberts A."/>
            <person name="Saif S."/>
            <person name="Shea T."/>
            <person name="Sisk P."/>
            <person name="Sykes S."/>
            <person name="Wortman J."/>
            <person name="Nusbaum C."/>
            <person name="Birren B."/>
        </authorList>
    </citation>
    <scope>NUCLEOTIDE SEQUENCE [LARGE SCALE GENOMIC DNA]</scope>
    <source>
        <strain evidence="10">WRAIR2</strain>
    </source>
</reference>
<dbReference type="InterPro" id="IPR039121">
    <property type="entry name" value="NUDT19"/>
</dbReference>
<dbReference type="CDD" id="cd18870">
    <property type="entry name" value="NUDIX_AcylCoAdiphos_Nudt19"/>
    <property type="match status" value="1"/>
</dbReference>
<comment type="cofactor">
    <cofactor evidence="2">
        <name>Mg(2+)</name>
        <dbReference type="ChEBI" id="CHEBI:18420"/>
    </cofactor>
</comment>
<dbReference type="GO" id="GO:0046872">
    <property type="term" value="F:metal ion binding"/>
    <property type="evidence" value="ECO:0007669"/>
    <property type="project" value="UniProtKB-KW"/>
</dbReference>
<dbReference type="SUPFAM" id="SSF55811">
    <property type="entry name" value="Nudix"/>
    <property type="match status" value="1"/>
</dbReference>
<dbReference type="GO" id="GO:0005739">
    <property type="term" value="C:mitochondrion"/>
    <property type="evidence" value="ECO:0007669"/>
    <property type="project" value="TreeGrafter"/>
</dbReference>
<evidence type="ECO:0000259" key="8">
    <source>
        <dbReference type="PROSITE" id="PS51462"/>
    </source>
</evidence>
<evidence type="ECO:0000256" key="5">
    <source>
        <dbReference type="ARBA" id="ARBA00022801"/>
    </source>
</evidence>
<name>A0A182NAU4_9DIPT</name>
<dbReference type="InterPro" id="IPR015797">
    <property type="entry name" value="NUDIX_hydrolase-like_dom_sf"/>
</dbReference>
<evidence type="ECO:0000313" key="10">
    <source>
        <dbReference type="Proteomes" id="UP000075884"/>
    </source>
</evidence>
<dbReference type="AlphaFoldDB" id="A0A182NAU4"/>
<evidence type="ECO:0000256" key="3">
    <source>
        <dbReference type="ARBA" id="ARBA00005582"/>
    </source>
</evidence>